<evidence type="ECO:0000313" key="2">
    <source>
        <dbReference type="EMBL" id="GIJ66115.1"/>
    </source>
</evidence>
<dbReference type="AlphaFoldDB" id="A0A8J4E8F5"/>
<dbReference type="PANTHER" id="PTHR10094:SF25">
    <property type="entry name" value="SCP2 STEROL-BINDING DOMAIN-CONTAINING PROTEIN 1"/>
    <property type="match status" value="1"/>
</dbReference>
<dbReference type="RefSeq" id="WP_239159962.1">
    <property type="nucleotide sequence ID" value="NZ_BOPH01000015.1"/>
</dbReference>
<proteinExistence type="predicted"/>
<name>A0A8J4E8F5_9ACTN</name>
<accession>A0A8J4E8F5</accession>
<protein>
    <recommendedName>
        <fullName evidence="1">SCP2 domain-containing protein</fullName>
    </recommendedName>
</protein>
<dbReference type="Pfam" id="PF02036">
    <property type="entry name" value="SCP2"/>
    <property type="match status" value="1"/>
</dbReference>
<dbReference type="InterPro" id="IPR003033">
    <property type="entry name" value="SCP2_sterol-bd_dom"/>
</dbReference>
<organism evidence="2 3">
    <name type="scientific">Virgisporangium ochraceum</name>
    <dbReference type="NCBI Taxonomy" id="65505"/>
    <lineage>
        <taxon>Bacteria</taxon>
        <taxon>Bacillati</taxon>
        <taxon>Actinomycetota</taxon>
        <taxon>Actinomycetes</taxon>
        <taxon>Micromonosporales</taxon>
        <taxon>Micromonosporaceae</taxon>
        <taxon>Virgisporangium</taxon>
    </lineage>
</organism>
<gene>
    <name evidence="2" type="ORF">Voc01_010320</name>
</gene>
<feature type="domain" description="SCP2" evidence="1">
    <location>
        <begin position="48"/>
        <end position="146"/>
    </location>
</feature>
<comment type="caution">
    <text evidence="2">The sequence shown here is derived from an EMBL/GenBank/DDBJ whole genome shotgun (WGS) entry which is preliminary data.</text>
</comment>
<dbReference type="PANTHER" id="PTHR10094">
    <property type="entry name" value="STEROL CARRIER PROTEIN 2 SCP-2 FAMILY PROTEIN"/>
    <property type="match status" value="1"/>
</dbReference>
<dbReference type="SUPFAM" id="SSF55718">
    <property type="entry name" value="SCP-like"/>
    <property type="match status" value="1"/>
</dbReference>
<sequence>MRDFSNIDDYADITPTEFARLVKTTPSREMERLLNGEQRKAVLDGIFARMPESFRRDRAAGLDAVIQWTITGGANGSDTYEIRIADGTCTTSSTRSTEHPKLGITVAPVDFVKVVSGNANPVLMFMSGKLKAKGDMSLAVDIPNLFEVPKA</sequence>
<evidence type="ECO:0000313" key="3">
    <source>
        <dbReference type="Proteomes" id="UP000635606"/>
    </source>
</evidence>
<reference evidence="2" key="1">
    <citation type="submission" date="2021-01" db="EMBL/GenBank/DDBJ databases">
        <title>Whole genome shotgun sequence of Virgisporangium ochraceum NBRC 16418.</title>
        <authorList>
            <person name="Komaki H."/>
            <person name="Tamura T."/>
        </authorList>
    </citation>
    <scope>NUCLEOTIDE SEQUENCE</scope>
    <source>
        <strain evidence="2">NBRC 16418</strain>
    </source>
</reference>
<dbReference type="Proteomes" id="UP000635606">
    <property type="component" value="Unassembled WGS sequence"/>
</dbReference>
<dbReference type="InterPro" id="IPR036527">
    <property type="entry name" value="SCP2_sterol-bd_dom_sf"/>
</dbReference>
<evidence type="ECO:0000259" key="1">
    <source>
        <dbReference type="Pfam" id="PF02036"/>
    </source>
</evidence>
<dbReference type="EMBL" id="BOPH01000015">
    <property type="protein sequence ID" value="GIJ66115.1"/>
    <property type="molecule type" value="Genomic_DNA"/>
</dbReference>
<keyword evidence="3" id="KW-1185">Reference proteome</keyword>
<dbReference type="Gene3D" id="3.30.1050.10">
    <property type="entry name" value="SCP2 sterol-binding domain"/>
    <property type="match status" value="1"/>
</dbReference>
<dbReference type="GO" id="GO:0005829">
    <property type="term" value="C:cytosol"/>
    <property type="evidence" value="ECO:0007669"/>
    <property type="project" value="TreeGrafter"/>
</dbReference>